<dbReference type="PROSITE" id="PS00166">
    <property type="entry name" value="ENOYL_COA_HYDRATASE"/>
    <property type="match status" value="1"/>
</dbReference>
<evidence type="ECO:0000313" key="11">
    <source>
        <dbReference type="Proteomes" id="UP000467379"/>
    </source>
</evidence>
<reference evidence="8 11" key="2">
    <citation type="journal article" date="2019" name="Emerg. Microbes Infect.">
        <title>Comprehensive subspecies identification of 175 nontuberculous mycobacteria species based on 7547 genomic profiles.</title>
        <authorList>
            <person name="Matsumoto Y."/>
            <person name="Kinjo T."/>
            <person name="Motooka D."/>
            <person name="Nabeya D."/>
            <person name="Jung N."/>
            <person name="Uechi K."/>
            <person name="Horii T."/>
            <person name="Iida T."/>
            <person name="Fujita J."/>
            <person name="Nakamura S."/>
        </authorList>
    </citation>
    <scope>NUCLEOTIDE SEQUENCE [LARGE SCALE GENOMIC DNA]</scope>
    <source>
        <strain evidence="8 11">JCM 12687</strain>
        <plasmid evidence="8">pJCM12687</plasmid>
    </source>
</reference>
<proteinExistence type="inferred from homology"/>
<reference evidence="8" key="3">
    <citation type="submission" date="2020-02" db="EMBL/GenBank/DDBJ databases">
        <authorList>
            <person name="Matsumoto Y."/>
            <person name="Motooka D."/>
            <person name="Nakamura S."/>
        </authorList>
    </citation>
    <scope>NUCLEOTIDE SEQUENCE</scope>
    <source>
        <strain evidence="8">JCM 12687</strain>
        <plasmid evidence="8">pJCM12687</plasmid>
    </source>
</reference>
<comment type="similarity">
    <text evidence="2 7">Belongs to the enoyl-CoA hydratase/isomerase family.</text>
</comment>
<keyword evidence="3" id="KW-0276">Fatty acid metabolism</keyword>
<dbReference type="GO" id="GO:0006631">
    <property type="term" value="P:fatty acid metabolic process"/>
    <property type="evidence" value="ECO:0007669"/>
    <property type="project" value="UniProtKB-KW"/>
</dbReference>
<dbReference type="EMBL" id="MVHM01000002">
    <property type="protein sequence ID" value="ORA40174.1"/>
    <property type="molecule type" value="Genomic_DNA"/>
</dbReference>
<evidence type="ECO:0000313" key="8">
    <source>
        <dbReference type="EMBL" id="BBZ15457.1"/>
    </source>
</evidence>
<protein>
    <submittedName>
        <fullName evidence="8">Enoyl-CoA hydratase</fullName>
    </submittedName>
</protein>
<comment type="catalytic activity">
    <reaction evidence="5">
        <text>a (3S)-3-hydroxyacyl-CoA = a (2E)-enoyl-CoA + H2O</text>
        <dbReference type="Rhea" id="RHEA:16105"/>
        <dbReference type="ChEBI" id="CHEBI:15377"/>
        <dbReference type="ChEBI" id="CHEBI:57318"/>
        <dbReference type="ChEBI" id="CHEBI:58856"/>
        <dbReference type="EC" id="4.2.1.17"/>
    </reaction>
</comment>
<dbReference type="GO" id="GO:0004300">
    <property type="term" value="F:enoyl-CoA hydratase activity"/>
    <property type="evidence" value="ECO:0007669"/>
    <property type="project" value="UniProtKB-EC"/>
</dbReference>
<dbReference type="Gene3D" id="3.90.226.10">
    <property type="entry name" value="2-enoyl-CoA Hydratase, Chain A, domain 1"/>
    <property type="match status" value="1"/>
</dbReference>
<evidence type="ECO:0000256" key="6">
    <source>
        <dbReference type="ARBA" id="ARBA00023717"/>
    </source>
</evidence>
<geneLocation type="plasmid" evidence="8 11">
    <name>pJCM12687</name>
</geneLocation>
<dbReference type="Proteomes" id="UP000467379">
    <property type="component" value="Plasmid pJCM12687"/>
</dbReference>
<comment type="function">
    <text evidence="1">Could possibly oxidize fatty acids using specific components.</text>
</comment>
<accession>A0A7I7WF20</accession>
<organism evidence="9 10">
    <name type="scientific">Mycobacterium branderi</name>
    <dbReference type="NCBI Taxonomy" id="43348"/>
    <lineage>
        <taxon>Bacteria</taxon>
        <taxon>Bacillati</taxon>
        <taxon>Actinomycetota</taxon>
        <taxon>Actinomycetes</taxon>
        <taxon>Mycobacteriales</taxon>
        <taxon>Mycobacteriaceae</taxon>
        <taxon>Mycobacterium</taxon>
    </lineage>
</organism>
<gene>
    <name evidence="8" type="primary">echA2_2</name>
    <name evidence="9" type="ORF">BST20_06270</name>
    <name evidence="8" type="ORF">MBRA_56520</name>
</gene>
<dbReference type="AlphaFoldDB" id="A0A7I7WF20"/>
<dbReference type="PANTHER" id="PTHR43802:SF1">
    <property type="entry name" value="IP11341P-RELATED"/>
    <property type="match status" value="1"/>
</dbReference>
<evidence type="ECO:0000256" key="7">
    <source>
        <dbReference type="RuleBase" id="RU003707"/>
    </source>
</evidence>
<evidence type="ECO:0000256" key="2">
    <source>
        <dbReference type="ARBA" id="ARBA00005254"/>
    </source>
</evidence>
<dbReference type="RefSeq" id="WP_083130555.1">
    <property type="nucleotide sequence ID" value="NZ_AP022607.1"/>
</dbReference>
<dbReference type="SUPFAM" id="SSF52096">
    <property type="entry name" value="ClpP/crotonase"/>
    <property type="match status" value="1"/>
</dbReference>
<dbReference type="PANTHER" id="PTHR43802">
    <property type="entry name" value="ENOYL-COA HYDRATASE"/>
    <property type="match status" value="1"/>
</dbReference>
<reference evidence="9 10" key="1">
    <citation type="submission" date="2016-12" db="EMBL/GenBank/DDBJ databases">
        <title>The new phylogeny of genus Mycobacterium.</title>
        <authorList>
            <person name="Tortoli E."/>
            <person name="Trovato A."/>
            <person name="Cirillo D.M."/>
        </authorList>
    </citation>
    <scope>NUCLEOTIDE SEQUENCE [LARGE SCALE GENOMIC DNA]</scope>
    <source>
        <strain evidence="9 10">DSM 44624</strain>
    </source>
</reference>
<dbReference type="InterPro" id="IPR018376">
    <property type="entry name" value="Enoyl-CoA_hyd/isom_CS"/>
</dbReference>
<dbReference type="InterPro" id="IPR001753">
    <property type="entry name" value="Enoyl-CoA_hydra/iso"/>
</dbReference>
<dbReference type="CDD" id="cd06558">
    <property type="entry name" value="crotonase-like"/>
    <property type="match status" value="1"/>
</dbReference>
<comment type="catalytic activity">
    <reaction evidence="6">
        <text>a 4-saturated-(3S)-3-hydroxyacyl-CoA = a (3E)-enoyl-CoA + H2O</text>
        <dbReference type="Rhea" id="RHEA:20724"/>
        <dbReference type="ChEBI" id="CHEBI:15377"/>
        <dbReference type="ChEBI" id="CHEBI:58521"/>
        <dbReference type="ChEBI" id="CHEBI:137480"/>
        <dbReference type="EC" id="4.2.1.17"/>
    </reaction>
</comment>
<dbReference type="Proteomes" id="UP000192441">
    <property type="component" value="Unassembled WGS sequence"/>
</dbReference>
<evidence type="ECO:0000256" key="1">
    <source>
        <dbReference type="ARBA" id="ARBA00002994"/>
    </source>
</evidence>
<name>A0A7I7WF20_9MYCO</name>
<dbReference type="Pfam" id="PF00378">
    <property type="entry name" value="ECH_1"/>
    <property type="match status" value="1"/>
</dbReference>
<sequence>MTSTLVEYHQDGPLGIISLNAPEKLNAISPEMRADLEHALDTFEASDTARVGILRGNGRAFCSGFDLSRRQKGTYQAAESSPWDDRQRLRGWADMYLRLWDCPKPIIAQVHGYCLAGGVQLPMCCDLVVVSEDCRIGWPKLPTGGGWIGPMFSLFAGPQRAKQMSLVAGSEISGKVAAEWGYANFAVPAADLEESVRSLALNMAKTPASVLQLKKAAINRVWDRAGFRNAVLEGVEWDVLTHKDPSTAVLRQWVREDGMKSAIARFNSEGV</sequence>
<evidence type="ECO:0000256" key="5">
    <source>
        <dbReference type="ARBA" id="ARBA00023709"/>
    </source>
</evidence>
<dbReference type="OrthoDB" id="3206737at2"/>
<keyword evidence="8" id="KW-0614">Plasmid</keyword>
<evidence type="ECO:0000256" key="4">
    <source>
        <dbReference type="ARBA" id="ARBA00023098"/>
    </source>
</evidence>
<keyword evidence="4" id="KW-0443">Lipid metabolism</keyword>
<evidence type="ECO:0000313" key="9">
    <source>
        <dbReference type="EMBL" id="ORA40174.1"/>
    </source>
</evidence>
<evidence type="ECO:0000256" key="3">
    <source>
        <dbReference type="ARBA" id="ARBA00022832"/>
    </source>
</evidence>
<keyword evidence="11" id="KW-1185">Reference proteome</keyword>
<evidence type="ECO:0000313" key="10">
    <source>
        <dbReference type="Proteomes" id="UP000192441"/>
    </source>
</evidence>
<dbReference type="EMBL" id="AP022607">
    <property type="protein sequence ID" value="BBZ15457.1"/>
    <property type="molecule type" value="Genomic_DNA"/>
</dbReference>
<dbReference type="InterPro" id="IPR029045">
    <property type="entry name" value="ClpP/crotonase-like_dom_sf"/>
</dbReference>